<comment type="similarity">
    <text evidence="2">Belongs to the YjiK family.</text>
</comment>
<gene>
    <name evidence="5" type="ORF">A3860_06220</name>
</gene>
<keyword evidence="6" id="KW-1185">Reference proteome</keyword>
<evidence type="ECO:0000256" key="2">
    <source>
        <dbReference type="ARBA" id="ARBA00009852"/>
    </source>
</evidence>
<proteinExistence type="inferred from homology"/>
<name>A0A1V9FSI1_9BACT</name>
<dbReference type="RefSeq" id="WP_081151925.1">
    <property type="nucleotide sequence ID" value="NZ_LVYD01000058.1"/>
</dbReference>
<comment type="caution">
    <text evidence="5">The sequence shown here is derived from an EMBL/GenBank/DDBJ whole genome shotgun (WGS) entry which is preliminary data.</text>
</comment>
<dbReference type="InterPro" id="IPR011042">
    <property type="entry name" value="6-blade_b-propeller_TolB-like"/>
</dbReference>
<accession>A0A1V9FSI1</accession>
<dbReference type="InterPro" id="IPR009722">
    <property type="entry name" value="YjiK/CarP"/>
</dbReference>
<dbReference type="Pfam" id="PF06977">
    <property type="entry name" value="SdiA-regulated"/>
    <property type="match status" value="1"/>
</dbReference>
<dbReference type="Proteomes" id="UP000192796">
    <property type="component" value="Unassembled WGS sequence"/>
</dbReference>
<comment type="subcellular location">
    <subcellularLocation>
        <location evidence="1">Cell membrane</location>
    </subcellularLocation>
</comment>
<dbReference type="OrthoDB" id="5292493at2"/>
<sequence>MYSLKLMPGWMIILIFIMISTACSQKRNFENPKGYNINNPQKFVMPVSLHEISGIAFYKGDPDTVYAEEDENGKLYYLQPGDKKASYYKFGKHGDYEDVAICNNTVIMLRSNGTLFSFPISVIHQPEAEENDVTEWKDLLPKGEFESMYADEMSKRIYILCKNCQDEKDTKMANGYIFELSNDGKISQIGTFAIDVKEIEALTGEKKIKFHPSALAWNPRTNEWYIISSVNKLLVVTDSNWKVTATYRLNPALYIQPEGIAFDRNGNLYISNEGGDLHSGNILKTPFKGK</sequence>
<evidence type="ECO:0000256" key="4">
    <source>
        <dbReference type="ARBA" id="ARBA00023136"/>
    </source>
</evidence>
<dbReference type="SUPFAM" id="SSF50956">
    <property type="entry name" value="Thermostable phytase (3-phytase)"/>
    <property type="match status" value="1"/>
</dbReference>
<organism evidence="5 6">
    <name type="scientific">Niastella vici</name>
    <dbReference type="NCBI Taxonomy" id="1703345"/>
    <lineage>
        <taxon>Bacteria</taxon>
        <taxon>Pseudomonadati</taxon>
        <taxon>Bacteroidota</taxon>
        <taxon>Chitinophagia</taxon>
        <taxon>Chitinophagales</taxon>
        <taxon>Chitinophagaceae</taxon>
        <taxon>Niastella</taxon>
    </lineage>
</organism>
<dbReference type="PROSITE" id="PS51257">
    <property type="entry name" value="PROKAR_LIPOPROTEIN"/>
    <property type="match status" value="1"/>
</dbReference>
<dbReference type="EMBL" id="LVYD01000058">
    <property type="protein sequence ID" value="OQP61303.1"/>
    <property type="molecule type" value="Genomic_DNA"/>
</dbReference>
<evidence type="ECO:0000313" key="6">
    <source>
        <dbReference type="Proteomes" id="UP000192796"/>
    </source>
</evidence>
<dbReference type="AlphaFoldDB" id="A0A1V9FSI1"/>
<protein>
    <submittedName>
        <fullName evidence="5">SdiA-regulated family protein</fullName>
    </submittedName>
</protein>
<reference evidence="5 6" key="1">
    <citation type="submission" date="2016-03" db="EMBL/GenBank/DDBJ databases">
        <title>Niastella vici sp. nov., isolated from farmland soil.</title>
        <authorList>
            <person name="Chen L."/>
            <person name="Wang D."/>
            <person name="Yang S."/>
            <person name="Wang G."/>
        </authorList>
    </citation>
    <scope>NUCLEOTIDE SEQUENCE [LARGE SCALE GENOMIC DNA]</scope>
    <source>
        <strain evidence="5 6">DJ57</strain>
    </source>
</reference>
<dbReference type="Gene3D" id="2.120.10.30">
    <property type="entry name" value="TolB, C-terminal domain"/>
    <property type="match status" value="1"/>
</dbReference>
<evidence type="ECO:0000313" key="5">
    <source>
        <dbReference type="EMBL" id="OQP61303.1"/>
    </source>
</evidence>
<dbReference type="STRING" id="1703345.A3860_06220"/>
<keyword evidence="4" id="KW-0472">Membrane</keyword>
<keyword evidence="3" id="KW-1003">Cell membrane</keyword>
<evidence type="ECO:0000256" key="1">
    <source>
        <dbReference type="ARBA" id="ARBA00004236"/>
    </source>
</evidence>
<dbReference type="GO" id="GO:0005886">
    <property type="term" value="C:plasma membrane"/>
    <property type="evidence" value="ECO:0007669"/>
    <property type="project" value="UniProtKB-SubCell"/>
</dbReference>
<evidence type="ECO:0000256" key="3">
    <source>
        <dbReference type="ARBA" id="ARBA00022475"/>
    </source>
</evidence>